<evidence type="ECO:0000256" key="1">
    <source>
        <dbReference type="PIRSR" id="PIRSR600246-1"/>
    </source>
</evidence>
<dbReference type="Pfam" id="PF01112">
    <property type="entry name" value="Asparaginase_2"/>
    <property type="match status" value="1"/>
</dbReference>
<feature type="site" description="Cleavage; by autolysis" evidence="2">
    <location>
        <begin position="135"/>
        <end position="136"/>
    </location>
</feature>
<feature type="active site" description="Nucleophile" evidence="1">
    <location>
        <position position="136"/>
    </location>
</feature>
<evidence type="ECO:0000313" key="3">
    <source>
        <dbReference type="EMBL" id="EHY65528.1"/>
    </source>
</evidence>
<dbReference type="PANTHER" id="PTHR10188">
    <property type="entry name" value="L-ASPARAGINASE"/>
    <property type="match status" value="1"/>
</dbReference>
<sequence length="289" mass="32226">MFLFLHAGAGSSSYSSLLRLKKILKQMLLSSDSLKELAKEMEESSMLNCGKGSNKTQQNAIENECCQMSDKDNFISLCLIPSHILPYDALQEEKNKERQKGLVVPLSTAYRTEGTFKCPTGINNEKDISLDAPNDTVGIIEVTNSLMQGYSSSGGLKKKYPGRIGPCSVYGANTFVTKNAGVVISGTGESLIKWQLAKRIHKLSKKLRVESIKTVISRFMKEESEFPYMAGIAVVKKSSSLFLIHFQTAESFLFGYKVEKKVRIVLHRQKAGEIFINMEKIECSQEKNK</sequence>
<accession>H8ZCY8</accession>
<evidence type="ECO:0000313" key="5">
    <source>
        <dbReference type="Proteomes" id="UP000054524"/>
    </source>
</evidence>
<dbReference type="GO" id="GO:0005737">
    <property type="term" value="C:cytoplasm"/>
    <property type="evidence" value="ECO:0007669"/>
    <property type="project" value="TreeGrafter"/>
</dbReference>
<reference evidence="4 5" key="3">
    <citation type="journal article" date="2014" name="Genome Announc.">
        <title>Genome Sequence of the Microsporidian Species Nematocida sp1 Strain ERTm6 (ATCC PRA-372).</title>
        <authorList>
            <person name="Bakowski M.A."/>
            <person name="Priest M."/>
            <person name="Young S."/>
            <person name="Cuomo C.A."/>
            <person name="Troemel E.R."/>
        </authorList>
    </citation>
    <scope>NUCLEOTIDE SEQUENCE [LARGE SCALE GENOMIC DNA]</scope>
    <source>
        <strain evidence="4 5">ERTm6</strain>
    </source>
</reference>
<dbReference type="EMBL" id="AKIJ01000011">
    <property type="protein sequence ID" value="KFG25087.1"/>
    <property type="molecule type" value="Genomic_DNA"/>
</dbReference>
<dbReference type="OrthoDB" id="77601at2759"/>
<dbReference type="EMBL" id="JH604635">
    <property type="protein sequence ID" value="EHY65528.1"/>
    <property type="molecule type" value="Genomic_DNA"/>
</dbReference>
<reference evidence="3" key="1">
    <citation type="submission" date="2011-03" db="EMBL/GenBank/DDBJ databases">
        <title>The Genome Sequence of Nematocida sp1 strain ERTm2.</title>
        <authorList>
            <consortium name="The Broad Institute Genome Sequencing Platform"/>
            <consortium name="The Broad Institute Genome Sequencing Center for Infectious Disease"/>
            <person name="Cuomo C."/>
            <person name="Troemel E."/>
            <person name="Young S.K."/>
            <person name="Zeng Q."/>
            <person name="Gargeya S."/>
            <person name="Fitzgerald M."/>
            <person name="Haas B."/>
            <person name="Abouelleil A."/>
            <person name="Alvarado L."/>
            <person name="Arachchi H.M."/>
            <person name="Berlin A."/>
            <person name="Brown A."/>
            <person name="Chapman S.B."/>
            <person name="Chen Z."/>
            <person name="Dunbar C."/>
            <person name="Freedman E."/>
            <person name="Gearin G."/>
            <person name="Gellesch M."/>
            <person name="Goldberg J."/>
            <person name="Griggs A."/>
            <person name="Gujja S."/>
            <person name="Heilman E.R."/>
            <person name="Heiman D."/>
            <person name="Howarth C."/>
            <person name="Larson L."/>
            <person name="Lui A."/>
            <person name="MacDonald P.J.P."/>
            <person name="Mehta T."/>
            <person name="Montmayeur A."/>
            <person name="Murphy C."/>
            <person name="Neiman D."/>
            <person name="Pearson M."/>
            <person name="Priest M."/>
            <person name="Roberts A."/>
            <person name="Saif S."/>
            <person name="Shea T."/>
            <person name="Shenoy N."/>
            <person name="Sisk P."/>
            <person name="Stolte C."/>
            <person name="Sykes S."/>
            <person name="White J."/>
            <person name="Yandava C."/>
            <person name="Wortman J."/>
            <person name="Nusbaum C."/>
            <person name="Birren B."/>
        </authorList>
    </citation>
    <scope>NUCLEOTIDE SEQUENCE</scope>
    <source>
        <strain evidence="3">ERTm2</strain>
    </source>
</reference>
<keyword evidence="5" id="KW-1185">Reference proteome</keyword>
<dbReference type="PANTHER" id="PTHR10188:SF8">
    <property type="entry name" value="THREONINE ASPARTASE 1"/>
    <property type="match status" value="1"/>
</dbReference>
<dbReference type="SUPFAM" id="SSF56235">
    <property type="entry name" value="N-terminal nucleophile aminohydrolases (Ntn hydrolases)"/>
    <property type="match status" value="1"/>
</dbReference>
<reference evidence="4" key="2">
    <citation type="submission" date="2012-10" db="EMBL/GenBank/DDBJ databases">
        <authorList>
            <consortium name="The Broad Institute Genome Sequencing Platform"/>
            <consortium name="The Broad Institute Genome Sequencing Center for Infectious Disease"/>
            <person name="Cuomo C."/>
            <person name="Troemel E."/>
            <person name="Walker B."/>
            <person name="Young S.K."/>
            <person name="Zeng Q."/>
            <person name="Gargeya S."/>
            <person name="Fitzgerald M."/>
            <person name="Haas B."/>
            <person name="Abouelleil A."/>
            <person name="Alvarado L."/>
            <person name="Arachchi H.M."/>
            <person name="Berlin A.M."/>
            <person name="Chapman S.B."/>
            <person name="Goldberg J."/>
            <person name="Griggs A."/>
            <person name="Gujja S."/>
            <person name="Hansen M."/>
            <person name="Howarth C."/>
            <person name="Imamovic A."/>
            <person name="Larimer J."/>
            <person name="McCowan C."/>
            <person name="Murphy C."/>
            <person name="Neiman D."/>
            <person name="Pearson M."/>
            <person name="Priest M."/>
            <person name="Roberts A."/>
            <person name="Saif S."/>
            <person name="Shea T."/>
            <person name="Sisk P."/>
            <person name="Sykes S."/>
            <person name="Wortman J."/>
            <person name="Nusbaum C."/>
            <person name="Birren B."/>
        </authorList>
    </citation>
    <scope>NUCLEOTIDE SEQUENCE</scope>
    <source>
        <strain evidence="4">ERTm6</strain>
    </source>
</reference>
<protein>
    <submittedName>
        <fullName evidence="3">Uncharacterized protein</fullName>
    </submittedName>
</protein>
<name>H8ZCY8_NEMA1</name>
<dbReference type="STRING" id="944018.H8ZCY8"/>
<dbReference type="GO" id="GO:0004298">
    <property type="term" value="F:threonine-type endopeptidase activity"/>
    <property type="evidence" value="ECO:0007669"/>
    <property type="project" value="InterPro"/>
</dbReference>
<dbReference type="Proteomes" id="UP000005622">
    <property type="component" value="Unassembled WGS sequence"/>
</dbReference>
<evidence type="ECO:0000256" key="2">
    <source>
        <dbReference type="PIRSR" id="PIRSR600246-3"/>
    </source>
</evidence>
<dbReference type="Proteomes" id="UP000054524">
    <property type="component" value="Unassembled WGS sequence"/>
</dbReference>
<dbReference type="InterPro" id="IPR029055">
    <property type="entry name" value="Ntn_hydrolases_N"/>
</dbReference>
<dbReference type="InterPro" id="IPR037464">
    <property type="entry name" value="Taspase1"/>
</dbReference>
<organism evidence="3">
    <name type="scientific">Nematocida ausubeli (strain ATCC PRA-371 / ERTm2)</name>
    <name type="common">Nematode killer fungus</name>
    <dbReference type="NCBI Taxonomy" id="1913371"/>
    <lineage>
        <taxon>Eukaryota</taxon>
        <taxon>Fungi</taxon>
        <taxon>Fungi incertae sedis</taxon>
        <taxon>Microsporidia</taxon>
        <taxon>Nematocida</taxon>
    </lineage>
</organism>
<dbReference type="InterPro" id="IPR000246">
    <property type="entry name" value="Peptidase_T2"/>
</dbReference>
<dbReference type="GO" id="GO:0051604">
    <property type="term" value="P:protein maturation"/>
    <property type="evidence" value="ECO:0007669"/>
    <property type="project" value="TreeGrafter"/>
</dbReference>
<proteinExistence type="predicted"/>
<dbReference type="Gene3D" id="3.60.20.30">
    <property type="entry name" value="(Glycosyl)asparaginase"/>
    <property type="match status" value="1"/>
</dbReference>
<dbReference type="HOGENOM" id="CLU_963422_0_0_1"/>
<gene>
    <name evidence="3" type="ORF">NERG_01135</name>
    <name evidence="4" type="ORF">NESG_02469</name>
</gene>
<dbReference type="CDD" id="cd04514">
    <property type="entry name" value="Taspase1_like"/>
    <property type="match status" value="1"/>
</dbReference>
<accession>A0A086IYW9</accession>
<dbReference type="AlphaFoldDB" id="H8ZCY8"/>
<evidence type="ECO:0000313" key="4">
    <source>
        <dbReference type="EMBL" id="KFG25087.1"/>
    </source>
</evidence>